<evidence type="ECO:0008006" key="8">
    <source>
        <dbReference type="Google" id="ProtNLM"/>
    </source>
</evidence>
<feature type="domain" description="RING-type" evidence="4">
    <location>
        <begin position="258"/>
        <end position="315"/>
    </location>
</feature>
<dbReference type="Pfam" id="PF05773">
    <property type="entry name" value="RWD"/>
    <property type="match status" value="1"/>
</dbReference>
<protein>
    <recommendedName>
        <fullName evidence="8">RING-type domain-containing protein</fullName>
    </recommendedName>
</protein>
<comment type="caution">
    <text evidence="6">The sequence shown here is derived from an EMBL/GenBank/DDBJ whole genome shotgun (WGS) entry which is preliminary data.</text>
</comment>
<dbReference type="GO" id="GO:0008270">
    <property type="term" value="F:zinc ion binding"/>
    <property type="evidence" value="ECO:0007669"/>
    <property type="project" value="UniProtKB-KW"/>
</dbReference>
<dbReference type="InterPro" id="IPR001841">
    <property type="entry name" value="Znf_RING"/>
</dbReference>
<evidence type="ECO:0000256" key="3">
    <source>
        <dbReference type="PROSITE-ProRule" id="PRU00175"/>
    </source>
</evidence>
<dbReference type="SUPFAM" id="SSF57850">
    <property type="entry name" value="RING/U-box"/>
    <property type="match status" value="1"/>
</dbReference>
<dbReference type="OrthoDB" id="8062037at2759"/>
<evidence type="ECO:0000259" key="5">
    <source>
        <dbReference type="PROSITE" id="PS50908"/>
    </source>
</evidence>
<dbReference type="InterPro" id="IPR006575">
    <property type="entry name" value="RWD_dom"/>
</dbReference>
<dbReference type="Gene3D" id="3.30.40.10">
    <property type="entry name" value="Zinc/RING finger domain, C3HC4 (zinc finger)"/>
    <property type="match status" value="1"/>
</dbReference>
<evidence type="ECO:0000313" key="6">
    <source>
        <dbReference type="EMBL" id="GBM66452.1"/>
    </source>
</evidence>
<dbReference type="PANTHER" id="PTHR40237">
    <property type="entry name" value="LD44813P"/>
    <property type="match status" value="1"/>
</dbReference>
<feature type="domain" description="RWD" evidence="5">
    <location>
        <begin position="33"/>
        <end position="134"/>
    </location>
</feature>
<evidence type="ECO:0000313" key="7">
    <source>
        <dbReference type="Proteomes" id="UP000499080"/>
    </source>
</evidence>
<dbReference type="PROSITE" id="PS50089">
    <property type="entry name" value="ZF_RING_2"/>
    <property type="match status" value="1"/>
</dbReference>
<organism evidence="6 7">
    <name type="scientific">Araneus ventricosus</name>
    <name type="common">Orbweaver spider</name>
    <name type="synonym">Epeira ventricosa</name>
    <dbReference type="NCBI Taxonomy" id="182803"/>
    <lineage>
        <taxon>Eukaryota</taxon>
        <taxon>Metazoa</taxon>
        <taxon>Ecdysozoa</taxon>
        <taxon>Arthropoda</taxon>
        <taxon>Chelicerata</taxon>
        <taxon>Arachnida</taxon>
        <taxon>Araneae</taxon>
        <taxon>Araneomorphae</taxon>
        <taxon>Entelegynae</taxon>
        <taxon>Araneoidea</taxon>
        <taxon>Araneidae</taxon>
        <taxon>Araneus</taxon>
    </lineage>
</organism>
<dbReference type="PANTHER" id="PTHR40237:SF1">
    <property type="entry name" value="LD44813P"/>
    <property type="match status" value="1"/>
</dbReference>
<reference evidence="6 7" key="1">
    <citation type="journal article" date="2019" name="Sci. Rep.">
        <title>Orb-weaving spider Araneus ventricosus genome elucidates the spidroin gene catalogue.</title>
        <authorList>
            <person name="Kono N."/>
            <person name="Nakamura H."/>
            <person name="Ohtoshi R."/>
            <person name="Moran D.A.P."/>
            <person name="Shinohara A."/>
            <person name="Yoshida Y."/>
            <person name="Fujiwara M."/>
            <person name="Mori M."/>
            <person name="Tomita M."/>
            <person name="Arakawa K."/>
        </authorList>
    </citation>
    <scope>NUCLEOTIDE SEQUENCE [LARGE SCALE GENOMIC DNA]</scope>
</reference>
<dbReference type="Proteomes" id="UP000499080">
    <property type="component" value="Unassembled WGS sequence"/>
</dbReference>
<dbReference type="Gene3D" id="3.10.110.10">
    <property type="entry name" value="Ubiquitin Conjugating Enzyme"/>
    <property type="match status" value="1"/>
</dbReference>
<dbReference type="PROSITE" id="PS50908">
    <property type="entry name" value="RWD"/>
    <property type="match status" value="1"/>
</dbReference>
<keyword evidence="1 3" id="KW-0479">Metal-binding</keyword>
<gene>
    <name evidence="6" type="ORF">AVEN_266977_1</name>
</gene>
<proteinExistence type="predicted"/>
<evidence type="ECO:0000256" key="2">
    <source>
        <dbReference type="ARBA" id="ARBA00022833"/>
    </source>
</evidence>
<keyword evidence="2" id="KW-0862">Zinc</keyword>
<dbReference type="EMBL" id="BGPR01002026">
    <property type="protein sequence ID" value="GBM66452.1"/>
    <property type="molecule type" value="Genomic_DNA"/>
</dbReference>
<dbReference type="InterPro" id="IPR016135">
    <property type="entry name" value="UBQ-conjugating_enzyme/RWD"/>
</dbReference>
<keyword evidence="7" id="KW-1185">Reference proteome</keyword>
<name>A0A4Y2HMD8_ARAVE</name>
<evidence type="ECO:0000259" key="4">
    <source>
        <dbReference type="PROSITE" id="PS50089"/>
    </source>
</evidence>
<dbReference type="AlphaFoldDB" id="A0A4Y2HMD8"/>
<accession>A0A4Y2HMD8</accession>
<dbReference type="SUPFAM" id="SSF54495">
    <property type="entry name" value="UBC-like"/>
    <property type="match status" value="1"/>
</dbReference>
<sequence>MEVKHIYFYFTDGCLMNLQNTGNYCLSMSIIHDELQDVKNYCESQIPGSKIIACVPSMVRVDLRRTKYKQLTVCLQFPELYPQYPLLVELKSKTLCEKFLNGLTKVCEEECKKILGKPQIFKVLKFLKLFIDENPLSVCSEEVSLIKRRLEASDQIKLKQKTSSLSLHIAEGLYFVKVKVTVPDLYPEEQVQIELIDCNFPKNFQRWFSGQSAEIARQCIEKPLKPKPKDPVFEPKPSLWPAVQFIIDEVKRYPKEICQLCKEKCFPLDPAQNVTEEGDEKHIEKVYCGHIFHNACLDIYMKTPPFHGGKKCPSCGKRIYHDKWKITPKLAEDRWAHQEAKKRELGEVVEFFE</sequence>
<evidence type="ECO:0000256" key="1">
    <source>
        <dbReference type="ARBA" id="ARBA00022771"/>
    </source>
</evidence>
<keyword evidence="1 3" id="KW-0863">Zinc-finger</keyword>
<dbReference type="InterPro" id="IPR013083">
    <property type="entry name" value="Znf_RING/FYVE/PHD"/>
</dbReference>